<dbReference type="InterPro" id="IPR026906">
    <property type="entry name" value="LRR_5"/>
</dbReference>
<sequence length="211" mass="23036">MTHVNNLVSPQVKSAVATNPSILKKQARSTRAAETVDPSKFNTLFEGLYENAFLKAVNLEEIILPKNTKQIRDFAFTGCSALKSVTLPETVEESAPTSFPDQEGLVIYVPTEALKSKLDAIYSFEKTKIVYRKPNASQEISSADLQIACSGNLLKLKTENPSISAFALYSIEGRIIAQGELSPTHEAILSLPSRGTFILYTNNAVAQTIIL</sequence>
<protein>
    <recommendedName>
        <fullName evidence="3">Leucine rich repeat-containing protein</fullName>
    </recommendedName>
</protein>
<proteinExistence type="predicted"/>
<evidence type="ECO:0000313" key="2">
    <source>
        <dbReference type="Proteomes" id="UP001628220"/>
    </source>
</evidence>
<dbReference type="InterPro" id="IPR032675">
    <property type="entry name" value="LRR_dom_sf"/>
</dbReference>
<dbReference type="EMBL" id="BAAFSF010000001">
    <property type="protein sequence ID" value="GAB1251179.1"/>
    <property type="molecule type" value="Genomic_DNA"/>
</dbReference>
<organism evidence="1 2">
    <name type="scientific">Porphyromonas miyakawae</name>
    <dbReference type="NCBI Taxonomy" id="3137470"/>
    <lineage>
        <taxon>Bacteria</taxon>
        <taxon>Pseudomonadati</taxon>
        <taxon>Bacteroidota</taxon>
        <taxon>Bacteroidia</taxon>
        <taxon>Bacteroidales</taxon>
        <taxon>Porphyromonadaceae</taxon>
        <taxon>Porphyromonas</taxon>
    </lineage>
</organism>
<name>A0ABQ0E0E0_9PORP</name>
<reference evidence="1 2" key="1">
    <citation type="journal article" date="2025" name="Int. J. Syst. Evol. Microbiol.">
        <title>Desulfovibrio falkowii sp. nov., Porphyromonas miyakawae sp. nov., Mediterraneibacter flintii sp. nov. and Owariibacterium komagatae gen. nov., sp. nov., isolated from human faeces.</title>
        <authorList>
            <person name="Hamaguchi T."/>
            <person name="Ohara M."/>
            <person name="Hisatomi A."/>
            <person name="Sekiguchi K."/>
            <person name="Takeda J.I."/>
            <person name="Ueyama J."/>
            <person name="Ito M."/>
            <person name="Nishiwaki H."/>
            <person name="Ogi T."/>
            <person name="Hirayama M."/>
            <person name="Ohkuma M."/>
            <person name="Sakamoto M."/>
            <person name="Ohno K."/>
        </authorList>
    </citation>
    <scope>NUCLEOTIDE SEQUENCE [LARGE SCALE GENOMIC DNA]</scope>
    <source>
        <strain evidence="1 2">13CB11C</strain>
    </source>
</reference>
<comment type="caution">
    <text evidence="1">The sequence shown here is derived from an EMBL/GenBank/DDBJ whole genome shotgun (WGS) entry which is preliminary data.</text>
</comment>
<accession>A0ABQ0E0E0</accession>
<dbReference type="Gene3D" id="3.80.10.10">
    <property type="entry name" value="Ribonuclease Inhibitor"/>
    <property type="match status" value="1"/>
</dbReference>
<evidence type="ECO:0000313" key="1">
    <source>
        <dbReference type="EMBL" id="GAB1251179.1"/>
    </source>
</evidence>
<dbReference type="Proteomes" id="UP001628220">
    <property type="component" value="Unassembled WGS sequence"/>
</dbReference>
<keyword evidence="2" id="KW-1185">Reference proteome</keyword>
<evidence type="ECO:0008006" key="3">
    <source>
        <dbReference type="Google" id="ProtNLM"/>
    </source>
</evidence>
<gene>
    <name evidence="1" type="ORF">Tsumi_02830</name>
</gene>
<dbReference type="Pfam" id="PF13306">
    <property type="entry name" value="LRR_5"/>
    <property type="match status" value="1"/>
</dbReference>